<evidence type="ECO:0000256" key="1">
    <source>
        <dbReference type="SAM" id="Phobius"/>
    </source>
</evidence>
<keyword evidence="1" id="KW-1133">Transmembrane helix</keyword>
<organism evidence="2 3">
    <name type="scientific">Salinibacter ruber (strain M8)</name>
    <dbReference type="NCBI Taxonomy" id="761659"/>
    <lineage>
        <taxon>Bacteria</taxon>
        <taxon>Pseudomonadati</taxon>
        <taxon>Rhodothermota</taxon>
        <taxon>Rhodothermia</taxon>
        <taxon>Rhodothermales</taxon>
        <taxon>Salinibacteraceae</taxon>
        <taxon>Salinibacter</taxon>
    </lineage>
</organism>
<reference evidence="2 3" key="1">
    <citation type="journal article" date="2010" name="ISME J.">
        <title>Fine-scale evolution: genomic, phenotypic and ecological differentiation in two coexisting Salinibacter ruber strains.</title>
        <authorList>
            <person name="Pena A."/>
            <person name="Teeling H."/>
            <person name="Huerta-Cepas J."/>
            <person name="Santos F."/>
            <person name="Yarza P."/>
            <person name="Brito-Echeverria J."/>
            <person name="Lucio M."/>
            <person name="Schmitt-Kopplin P."/>
            <person name="Meseguer I."/>
            <person name="Schenowitz C."/>
            <person name="Dossat C."/>
            <person name="Barbe V."/>
            <person name="Dopazo J."/>
            <person name="Rossello-Mora R."/>
            <person name="Schuler M."/>
            <person name="Glockner F.O."/>
            <person name="Amann R."/>
            <person name="Gabaldon T."/>
            <person name="Anton J."/>
        </authorList>
    </citation>
    <scope>NUCLEOTIDE SEQUENCE [LARGE SCALE GENOMIC DNA]</scope>
    <source>
        <strain evidence="2 3">M8</strain>
    </source>
</reference>
<dbReference type="Proteomes" id="UP000000933">
    <property type="component" value="Chromosome"/>
</dbReference>
<sequence length="268" mass="28920">MVASSPMESRTEMHAWTSGRAAGGWGAVAAIAAGLLMMACGGPRAVTEPDPAAQYRAAIADARTAEPSEIATTLTPLVPYNDALVWRALADSTRQVLVVTWGGADTLPTATAGDTVTADRDVWVTAAPALKQFCRASDRTDDALRLRLAQRLGLPPDATYDRFVELWVRPRDLVRPCPDPEVTDRECELRPPKPAAHAQVSDAHQDWFWELKATSYGPDGYPFTGLGYTYDWHPSTDEVGPSEFVLRPGEPGIVRATYSTAAYCDGSG</sequence>
<proteinExistence type="predicted"/>
<evidence type="ECO:0000313" key="2">
    <source>
        <dbReference type="EMBL" id="CBH25663.1"/>
    </source>
</evidence>
<keyword evidence="1" id="KW-0472">Membrane</keyword>
<dbReference type="PATRIC" id="fig|761659.10.peg.2994"/>
<accession>D5HCA8</accession>
<dbReference type="EMBL" id="FP565814">
    <property type="protein sequence ID" value="CBH25663.1"/>
    <property type="molecule type" value="Genomic_DNA"/>
</dbReference>
<dbReference type="HOGENOM" id="CLU_079027_0_0_10"/>
<gene>
    <name evidence="2" type="ordered locus">SRM_02742</name>
</gene>
<evidence type="ECO:0000313" key="3">
    <source>
        <dbReference type="Proteomes" id="UP000000933"/>
    </source>
</evidence>
<name>D5HCA8_SALRM</name>
<protein>
    <submittedName>
        <fullName evidence="2">Uncharacterized protein</fullName>
    </submittedName>
</protein>
<dbReference type="AlphaFoldDB" id="D5HCA8"/>
<feature type="transmembrane region" description="Helical" evidence="1">
    <location>
        <begin position="21"/>
        <end position="39"/>
    </location>
</feature>
<reference evidence="3" key="2">
    <citation type="submission" date="2010-04" db="EMBL/GenBank/DDBJ databases">
        <title>Genome sequence of Salinibacter ruber M8.</title>
        <authorList>
            <consortium name="Genoscope"/>
        </authorList>
    </citation>
    <scope>NUCLEOTIDE SEQUENCE [LARGE SCALE GENOMIC DNA]</scope>
    <source>
        <strain evidence="3">M8</strain>
    </source>
</reference>
<dbReference type="KEGG" id="srm:SRM_02742"/>
<keyword evidence="1" id="KW-0812">Transmembrane</keyword>